<dbReference type="SMART" id="SM01360">
    <property type="entry name" value="A2M"/>
    <property type="match status" value="1"/>
</dbReference>
<feature type="domain" description="Alpha-2-macroglobulin bait region" evidence="3">
    <location>
        <begin position="1011"/>
        <end position="1150"/>
    </location>
</feature>
<dbReference type="InterPro" id="IPR008930">
    <property type="entry name" value="Terpenoid_cyclase/PrenylTrfase"/>
</dbReference>
<evidence type="ECO:0000313" key="5">
    <source>
        <dbReference type="EMBL" id="MDP9501159.1"/>
    </source>
</evidence>
<dbReference type="Gene3D" id="2.60.40.3710">
    <property type="match status" value="1"/>
</dbReference>
<evidence type="ECO:0000259" key="4">
    <source>
        <dbReference type="SMART" id="SM01360"/>
    </source>
</evidence>
<dbReference type="CDD" id="cd02891">
    <property type="entry name" value="A2M_like"/>
    <property type="match status" value="1"/>
</dbReference>
<keyword evidence="2" id="KW-0732">Signal</keyword>
<dbReference type="Gene3D" id="2.60.40.1930">
    <property type="match status" value="1"/>
</dbReference>
<dbReference type="InterPro" id="IPR041462">
    <property type="entry name" value="Bact_A2M_MG6"/>
</dbReference>
<sequence length="1906" mass="214600">MNKHYFLSFFSALAVALTLSSCWDKKQDDANAIQVNVNPIEMTNYDETPKEVYPLVITFSGPAAPIASVNNELTQGISIEPALKGKWFWNSDTLLSFKPENDWPTGQNYQVKIDEKILNPQLNYTKKLKEPLTFKTPAFQASLLEQTFHQDPTQAHVRHGIFKLSFTHPVDRQKFEKALQVNLIRKNNDNTQSIISPLKFNVRYGEKDLVAWINSDNVALAQSDNQYIELKIDKNFTALLGNNSLEKDIISAVKVPTKYSLDFSTGILIAQNEKNEAEQVLQLNFTHSIKGNELEKHISAYLLPELTPENHRHWRYNLISREVLQNAIAVPLQRIATEKRYANQQNFKLDIPEKRCLYIEVQNNITALGGYEMKGALGDLACAPDYPKYVGFVGQGSILSAIGDRKVTIATRNFNHVKLEIGRIQEEQLRHLIALNQGNFQNPDLGQLKIDHIADFFSKSYKFSNNKPQETSYLGVDLDAIVKQTGPSMGIYWLKVTGDTNTHDNNLRDTSQHTDWRNDATNQFTDYRLIVISDLGVIAKKAVDGSQTVFVQSISRGEPVEGASVSVISRNGAIIKSDYTNEQGVVNFSSLEHFKQELAPVMYLVSTHDNLSFLPIGKYDRSLDYSRFDVGGIYASENAASLKAYLFSDRGIYRPNETLHTGIITKAQDWQLALNNIPLQFNIYSPSGMLMHKQTIRLDKSGLNSVSFALPDTAETGEWFAELLVTEKNNQTTAIGSMTFQVQEFQPDTLKIKAMFNQVQGEGWVAPQDLVATVQLANLFGTPAQNRKVQASLTLQPLLPKFSQYADYRFFDNQRNKSDILYEAELNEQVTDKDGKAQFPINLSQYAENTAQMLYFTADGFENDSGRAVSTVKSVMVSAQPWLVGYQTNSDLAYLKRNTQAVVNLIAVNPTLEKVAVEKLKATLLERKYVSVLTQQASGAYKYESKLIENEIEQKTIQINATGTDVALNTSKSGDYILVLSNEYDQEVNRIHYTVIGNQNLSVAMDKNTELKLRLNKKQFKPNEEIEIAIHAPYTGTGLITIESDRVYAHKWFKATTNSSVQRIQLPENFEGHGYVNVQFSRDIHSDDIFTSPLSYGVIPFSVNVDNRRLTLKLDSPKKIKSGETVEFKLSSNKPSKALIYAVNEGILQVAGYKFTDPLSYFFPKYALQVQTLQILDLILPEFSKVMQFAQTGGDADMDIALAMKMAMANINPFKRKTDKPVAYWSGIVDVNGEKTVSYQVPEEFNGNLKVMAIALSQDGKQLGHTETETLVRNDLILSPTVPLTLTPGDESEINVVIANNTNKAQQVNLKVTLEPHLNLIGDGEKVIDIAPMSEGRAHFVIKATDTLGSSNIRFIASYENAQQQKVDVVRHVSLSVRPIMPKQFVTQIQKVEAGKTVNSTLPMTLFPQHRQQVALFSPAPIALAQGVSAYLTNYDNYCTEQMVSAAMPLVLFTTHPEYQPLLTALSRNTVQNASTIAMQDKLEKALKLLPSRQTEYGNYGIWTNVEEGHLFVTAYVAHFLIEARERHLVLPKAWFDEKGLFNNTIRALEEQSLPQDGDSLEALRQRAYSAYLLTRLAKVPSNALLSIRTQLEQQFRADDWQKDTVSAWLAAAYQMLKQDSEANKLIEPVVNQLIAPRQTQWIYQEYSDPLIKDSTMLYVIARHFPAQLAKVSDSVLDRIVQDLNQQRYNTLSSAMVLLALDAYAQQHQTDLTNLHIQRQGKAIGQSTTLFHLAQLTDTQMDLSFVNNSQHAAWFALSQHGYPQQAAHKALYQGLEIDRTYTDKDGKPLSRINIGDVIDVTVKIRSTADYVSDVIITDLYPAGFEVIWQQNAEEESEDDGFVQHTDLREDRLLSYLTAEKEMRVLKYQLKAVNVGTFQIPPIYAESMYDRAIKAYSASEGQIQVTQ</sequence>
<evidence type="ECO:0000313" key="6">
    <source>
        <dbReference type="Proteomes" id="UP001224083"/>
    </source>
</evidence>
<comment type="similarity">
    <text evidence="1">Belongs to the protease inhibitor I39 (alpha-2-macroglobulin) family. Bacterial alpha-2-macroglobulin subfamily.</text>
</comment>
<dbReference type="Pfam" id="PF07703">
    <property type="entry name" value="A2M_BRD"/>
    <property type="match status" value="1"/>
</dbReference>
<dbReference type="Proteomes" id="UP001224083">
    <property type="component" value="Unassembled WGS sequence"/>
</dbReference>
<dbReference type="InterPro" id="IPR051802">
    <property type="entry name" value="YfhM-like"/>
</dbReference>
<proteinExistence type="inferred from homology"/>
<dbReference type="PROSITE" id="PS51257">
    <property type="entry name" value="PROKAR_LIPOPROTEIN"/>
    <property type="match status" value="1"/>
</dbReference>
<dbReference type="SUPFAM" id="SSF48239">
    <property type="entry name" value="Terpenoid cyclases/Protein prenyltransferases"/>
    <property type="match status" value="1"/>
</dbReference>
<dbReference type="Pfam" id="PF01835">
    <property type="entry name" value="MG2"/>
    <property type="match status" value="1"/>
</dbReference>
<reference evidence="5 6" key="1">
    <citation type="submission" date="2022-12" db="EMBL/GenBank/DDBJ databases">
        <title>Genome sequence of Pasteurellaceae Bisgaard Taxon 45.</title>
        <authorList>
            <person name="Foggin C."/>
            <person name="Rosen L.E."/>
            <person name="Henton M."/>
            <person name="Buys A."/>
            <person name="Floyd T."/>
            <person name="Turner A.D."/>
            <person name="Tarbin J."/>
            <person name="Lloyd A.S."/>
            <person name="Chaitezvi C."/>
            <person name="Ellis R.J."/>
            <person name="Roberts H.C."/>
            <person name="Dastjerdi A."/>
            <person name="Nunez A."/>
            <person name="Van Vliet A.H."/>
            <person name="Steinbach F."/>
        </authorList>
    </citation>
    <scope>NUCLEOTIDE SEQUENCE [LARGE SCALE GENOMIC DNA]</scope>
    <source>
        <strain evidence="5 6">VF20HR</strain>
    </source>
</reference>
<organism evidence="5 6">
    <name type="scientific">Bisgaard Taxon 45</name>
    <dbReference type="NCBI Taxonomy" id="304289"/>
    <lineage>
        <taxon>Bacteria</taxon>
        <taxon>Pseudomonadati</taxon>
        <taxon>Pseudomonadota</taxon>
        <taxon>Gammaproteobacteria</taxon>
        <taxon>Pasteurellales</taxon>
        <taxon>Pasteurellaceae</taxon>
    </lineage>
</organism>
<protein>
    <submittedName>
        <fullName evidence="5">Alpha-2-macroglobulin</fullName>
    </submittedName>
</protein>
<dbReference type="EMBL" id="JAQAHH010000009">
    <property type="protein sequence ID" value="MDP9501159.1"/>
    <property type="molecule type" value="Genomic_DNA"/>
</dbReference>
<dbReference type="InterPro" id="IPR041203">
    <property type="entry name" value="Bact_A2M_MG5"/>
</dbReference>
<dbReference type="InterPro" id="IPR021868">
    <property type="entry name" value="Alpha_2_Macroglob_MG3"/>
</dbReference>
<dbReference type="Pfam" id="PF17973">
    <property type="entry name" value="bMG10"/>
    <property type="match status" value="1"/>
</dbReference>
<dbReference type="Gene3D" id="1.50.10.20">
    <property type="match status" value="1"/>
</dbReference>
<dbReference type="Pfam" id="PF17972">
    <property type="entry name" value="bMG5"/>
    <property type="match status" value="1"/>
</dbReference>
<evidence type="ECO:0000256" key="2">
    <source>
        <dbReference type="ARBA" id="ARBA00022729"/>
    </source>
</evidence>
<name>A0ABT9KGH9_9PAST</name>
<keyword evidence="6" id="KW-1185">Reference proteome</keyword>
<dbReference type="Pfam" id="PF17962">
    <property type="entry name" value="bMG6"/>
    <property type="match status" value="1"/>
</dbReference>
<dbReference type="Pfam" id="PF00207">
    <property type="entry name" value="A2M"/>
    <property type="match status" value="1"/>
</dbReference>
<dbReference type="SMART" id="SM01359">
    <property type="entry name" value="A2M_N_2"/>
    <property type="match status" value="1"/>
</dbReference>
<dbReference type="PANTHER" id="PTHR40094:SF1">
    <property type="entry name" value="UBIQUITIN DOMAIN-CONTAINING PROTEIN"/>
    <property type="match status" value="1"/>
</dbReference>
<dbReference type="PANTHER" id="PTHR40094">
    <property type="entry name" value="ALPHA-2-MACROGLOBULIN HOMOLOG"/>
    <property type="match status" value="1"/>
</dbReference>
<dbReference type="InterPro" id="IPR011625">
    <property type="entry name" value="A2M_N_BRD"/>
</dbReference>
<dbReference type="InterPro" id="IPR041246">
    <property type="entry name" value="Bact_MG10"/>
</dbReference>
<evidence type="ECO:0000259" key="3">
    <source>
        <dbReference type="SMART" id="SM01359"/>
    </source>
</evidence>
<comment type="caution">
    <text evidence="5">The sequence shown here is derived from an EMBL/GenBank/DDBJ whole genome shotgun (WGS) entry which is preliminary data.</text>
</comment>
<gene>
    <name evidence="5" type="ORF">O7M46_09335</name>
</gene>
<feature type="domain" description="Alpha-2-macroglobulin" evidence="4">
    <location>
        <begin position="1222"/>
        <end position="1312"/>
    </location>
</feature>
<dbReference type="InterPro" id="IPR002890">
    <property type="entry name" value="MG2"/>
</dbReference>
<evidence type="ECO:0000256" key="1">
    <source>
        <dbReference type="ARBA" id="ARBA00010556"/>
    </source>
</evidence>
<accession>A0ABT9KGH9</accession>
<dbReference type="InterPro" id="IPR001599">
    <property type="entry name" value="Macroglobln_a2"/>
</dbReference>
<dbReference type="Pfam" id="PF11974">
    <property type="entry name" value="bMG3"/>
    <property type="match status" value="1"/>
</dbReference>